<protein>
    <submittedName>
        <fullName evidence="1">C-GCAxxG-C-C family protein</fullName>
    </submittedName>
</protein>
<comment type="caution">
    <text evidence="1">The sequence shown here is derived from an EMBL/GenBank/DDBJ whole genome shotgun (WGS) entry which is preliminary data.</text>
</comment>
<gene>
    <name evidence="1" type="ORF">NSA47_14495</name>
</gene>
<accession>A0AAE3HK11</accession>
<dbReference type="NCBIfam" id="TIGR01909">
    <property type="entry name" value="C_GCAxxG_C_C"/>
    <property type="match status" value="1"/>
</dbReference>
<dbReference type="AlphaFoldDB" id="A0AAE3HK11"/>
<organism evidence="1 2">
    <name type="scientific">Irregularibacter muris</name>
    <dbReference type="NCBI Taxonomy" id="1796619"/>
    <lineage>
        <taxon>Bacteria</taxon>
        <taxon>Bacillati</taxon>
        <taxon>Bacillota</taxon>
        <taxon>Clostridia</taxon>
        <taxon>Eubacteriales</taxon>
        <taxon>Eubacteriaceae</taxon>
        <taxon>Irregularibacter</taxon>
    </lineage>
</organism>
<name>A0AAE3HK11_9FIRM</name>
<evidence type="ECO:0000313" key="2">
    <source>
        <dbReference type="Proteomes" id="UP001205748"/>
    </source>
</evidence>
<evidence type="ECO:0000313" key="1">
    <source>
        <dbReference type="EMBL" id="MCR1900173.1"/>
    </source>
</evidence>
<proteinExistence type="predicted"/>
<keyword evidence="2" id="KW-1185">Reference proteome</keyword>
<dbReference type="InterPro" id="IPR010181">
    <property type="entry name" value="CGCAxxGCC_motif"/>
</dbReference>
<sequence>MIKDRLYEYYIYQDYNCAESLLHAVNDEYNLGILEEAFKIVGGFGAGMGCGKTCGALCSGVSAIGQIKIIERAHVTRDLKECCAKYVEAFIKELGSDQCDTLVKIYKNQETRCLDTIFKAADILDSQLMKIIKEAE</sequence>
<dbReference type="EMBL" id="JANKAS010000021">
    <property type="protein sequence ID" value="MCR1900173.1"/>
    <property type="molecule type" value="Genomic_DNA"/>
</dbReference>
<dbReference type="Pfam" id="PF09719">
    <property type="entry name" value="C_GCAxxG_C_C"/>
    <property type="match status" value="1"/>
</dbReference>
<reference evidence="1" key="1">
    <citation type="submission" date="2022-07" db="EMBL/GenBank/DDBJ databases">
        <title>Enhanced cultured diversity of the mouse gut microbiota enables custom-made synthetic communities.</title>
        <authorList>
            <person name="Afrizal A."/>
        </authorList>
    </citation>
    <scope>NUCLEOTIDE SEQUENCE</scope>
    <source>
        <strain evidence="1">DSM 28593</strain>
    </source>
</reference>
<dbReference type="RefSeq" id="WP_257533263.1">
    <property type="nucleotide sequence ID" value="NZ_JANKAS010000021.1"/>
</dbReference>
<dbReference type="Proteomes" id="UP001205748">
    <property type="component" value="Unassembled WGS sequence"/>
</dbReference>